<dbReference type="EMBL" id="LAZR01015229">
    <property type="protein sequence ID" value="KKM14087.1"/>
    <property type="molecule type" value="Genomic_DNA"/>
</dbReference>
<feature type="non-terminal residue" evidence="2">
    <location>
        <position position="1"/>
    </location>
</feature>
<dbReference type="SUPFAM" id="SSF51294">
    <property type="entry name" value="Hedgehog/intein (Hint) domain"/>
    <property type="match status" value="1"/>
</dbReference>
<gene>
    <name evidence="2" type="ORF">LCGC14_1709660</name>
</gene>
<organism evidence="2">
    <name type="scientific">marine sediment metagenome</name>
    <dbReference type="NCBI Taxonomy" id="412755"/>
    <lineage>
        <taxon>unclassified sequences</taxon>
        <taxon>metagenomes</taxon>
        <taxon>ecological metagenomes</taxon>
    </lineage>
</organism>
<sequence length="534" mass="60661">IMPQSPIIASIGQADFKGKGSFVVGTTAAFYWTFTDINNQLYDPSDLTISIVDPTGTAVTTGTNSNDGSKFDRIELGTFVFTWTIPATAEIGKYTATLTYVVETTDGPITEILTEDFIVVEGGQGVITLREVSARGFLESLIGYIQRIPIRNEPVRFNRAGTTGELSFPRWNQTGRVKVFVNGDPKESGFTIDYLKGWIIFNNPISNYDQVDASYSFRWFTDNELDDFIEQGINRINLWAPHTTWTLGNIPDRYIITAEYGAAINVYRRWMSDVQFQEPIKLFGSLQRAQEVFSNFDTIKKNYEEEVKQMLEQKKYGPYVGLTKTISVPEFTLPGGRCMSYNTTVIYRIIPLLGNVLLGNSHNVYTNALKRDQIKSNTVYTNHHIDLETTDMTLENCIYNGTVKEIYEQYKLGSRIEVLSDNNGLLAFETVSRIWETGTKPLIRIEDEYDNFVDVSEEHIMFVNNKEVPARDVKVGDILTVNLFDGVRTSKVVNVSEIEETLTFDIEVPSTENLFVNNIKCHNSRWFRYLFKGA</sequence>
<dbReference type="AlphaFoldDB" id="A0A0F9HG59"/>
<dbReference type="Gene3D" id="2.170.16.10">
    <property type="entry name" value="Hedgehog/Intein (Hint) domain"/>
    <property type="match status" value="1"/>
</dbReference>
<feature type="domain" description="Hint" evidence="1">
    <location>
        <begin position="484"/>
        <end position="529"/>
    </location>
</feature>
<dbReference type="SMART" id="SM00305">
    <property type="entry name" value="HintC"/>
    <property type="match status" value="1"/>
</dbReference>
<dbReference type="InterPro" id="IPR036844">
    <property type="entry name" value="Hint_dom_sf"/>
</dbReference>
<name>A0A0F9HG59_9ZZZZ</name>
<evidence type="ECO:0000259" key="1">
    <source>
        <dbReference type="SMART" id="SM00305"/>
    </source>
</evidence>
<dbReference type="CDD" id="cd00081">
    <property type="entry name" value="Hint"/>
    <property type="match status" value="1"/>
</dbReference>
<evidence type="ECO:0000313" key="2">
    <source>
        <dbReference type="EMBL" id="KKM14087.1"/>
    </source>
</evidence>
<reference evidence="2" key="1">
    <citation type="journal article" date="2015" name="Nature">
        <title>Complex archaea that bridge the gap between prokaryotes and eukaryotes.</title>
        <authorList>
            <person name="Spang A."/>
            <person name="Saw J.H."/>
            <person name="Jorgensen S.L."/>
            <person name="Zaremba-Niedzwiedzka K."/>
            <person name="Martijn J."/>
            <person name="Lind A.E."/>
            <person name="van Eijk R."/>
            <person name="Schleper C."/>
            <person name="Guy L."/>
            <person name="Ettema T.J."/>
        </authorList>
    </citation>
    <scope>NUCLEOTIDE SEQUENCE</scope>
</reference>
<protein>
    <recommendedName>
        <fullName evidence="1">Hint domain-containing protein</fullName>
    </recommendedName>
</protein>
<accession>A0A0F9HG59</accession>
<comment type="caution">
    <text evidence="2">The sequence shown here is derived from an EMBL/GenBank/DDBJ whole genome shotgun (WGS) entry which is preliminary data.</text>
</comment>
<dbReference type="InterPro" id="IPR003586">
    <property type="entry name" value="Hint_dom_C"/>
</dbReference>
<proteinExistence type="predicted"/>